<comment type="caution">
    <text evidence="1">The sequence shown here is derived from an EMBL/GenBank/DDBJ whole genome shotgun (WGS) entry which is preliminary data.</text>
</comment>
<dbReference type="Proteomes" id="UP000248889">
    <property type="component" value="Unassembled WGS sequence"/>
</dbReference>
<accession>A0A2X0ICT8</accession>
<name>A0A2X0ICT8_9ACTN</name>
<sequence length="77" mass="8319">MEEAADVELYGLVAQRLKDAHARVRALDVSDAERAALTRSLLMVTEAAKRDLPEAARRLARFVADLDGLGPTGRTTG</sequence>
<evidence type="ECO:0000313" key="2">
    <source>
        <dbReference type="Proteomes" id="UP000248889"/>
    </source>
</evidence>
<proteinExistence type="predicted"/>
<organism evidence="1 2">
    <name type="scientific">Streptacidiphilus pinicola</name>
    <dbReference type="NCBI Taxonomy" id="2219663"/>
    <lineage>
        <taxon>Bacteria</taxon>
        <taxon>Bacillati</taxon>
        <taxon>Actinomycetota</taxon>
        <taxon>Actinomycetes</taxon>
        <taxon>Kitasatosporales</taxon>
        <taxon>Streptomycetaceae</taxon>
        <taxon>Streptacidiphilus</taxon>
    </lineage>
</organism>
<protein>
    <submittedName>
        <fullName evidence="1">Uncharacterized protein</fullName>
    </submittedName>
</protein>
<evidence type="ECO:0000313" key="1">
    <source>
        <dbReference type="EMBL" id="RAG82802.1"/>
    </source>
</evidence>
<dbReference type="AlphaFoldDB" id="A0A2X0ICT8"/>
<keyword evidence="2" id="KW-1185">Reference proteome</keyword>
<dbReference type="OrthoDB" id="3854751at2"/>
<gene>
    <name evidence="1" type="ORF">DN069_25645</name>
</gene>
<reference evidence="1 2" key="1">
    <citation type="submission" date="2018-06" db="EMBL/GenBank/DDBJ databases">
        <title>Streptacidiphilus pinicola sp. nov., isolated from pine grove soil.</title>
        <authorList>
            <person name="Roh S.G."/>
            <person name="Park S."/>
            <person name="Kim M.-K."/>
            <person name="Yun B.-R."/>
            <person name="Park J."/>
            <person name="Kim M.J."/>
            <person name="Kim Y.S."/>
            <person name="Kim S.B."/>
        </authorList>
    </citation>
    <scope>NUCLEOTIDE SEQUENCE [LARGE SCALE GENOMIC DNA]</scope>
    <source>
        <strain evidence="1 2">MMS16-CNU450</strain>
    </source>
</reference>
<dbReference type="EMBL" id="QKYN01000103">
    <property type="protein sequence ID" value="RAG82802.1"/>
    <property type="molecule type" value="Genomic_DNA"/>
</dbReference>